<sequence>MKRYITFIGVALITLVIASLLYLKFRKLDDFEPQIKGKLQKLVHDASKGLYRLDIEKINADIVGSKVIFSNVNIRYDSLVYVKLRAAKQAPADVFNIHLNSLALDGITPEDLIRKKDIHLNILLIEKPVVHVYHHQLDYERPKKETSVYDVVHKEIGSFALNSLDLKHVEFIYHHVASKVQTSFKDLNVSLKDILIDSKTQSDTTRFLYAKDATLSLKDFKHKTADSLYNFKLDSITILAAKNEVQIQSLRMEPRISKADYPKVLKSRKDRFDILIQHVVLENINWWALLADEGIYVDHAFLSKGKIEVYTDRTLPSNETKLGNYPHQQLFKTDLPIGIKKIDAADFDISYIERNPKTLKTGGLDFISTQATLTNITNIPSWIKKDEQFKIDATTRFMDEGKLKVGFRFNLRRQKEGIFSVSAEMGPMSGLKLNKATIGLAAVEIKQANFTHLKVDINGNNVEGKGKILVTYSDLKVDVLKKDDKGKFKKRGLITFIANNFKIKQQNPKKGEKAKAVNAYYKKPPEKSFFALIWKTIFAGVKESAGL</sequence>
<keyword evidence="1" id="KW-0812">Transmembrane</keyword>
<feature type="transmembrane region" description="Helical" evidence="1">
    <location>
        <begin position="7"/>
        <end position="25"/>
    </location>
</feature>
<reference evidence="2 3" key="1">
    <citation type="journal article" date="2013" name="Genome Announc.">
        <title>Draft Genome Sequence of Arcticibacter svalbardensis Strain MN12-7T, a Member of the Family Sphingobacteriaceae Isolated from an Arctic Soil Sample.</title>
        <authorList>
            <person name="Shivaji S."/>
            <person name="Ara S."/>
            <person name="Prasad S."/>
            <person name="Manasa B.P."/>
            <person name="Begum Z."/>
            <person name="Singh A."/>
            <person name="Kumar Pinnaka A."/>
        </authorList>
    </citation>
    <scope>NUCLEOTIDE SEQUENCE [LARGE SCALE GENOMIC DNA]</scope>
    <source>
        <strain evidence="2 3">MN12-7</strain>
    </source>
</reference>
<dbReference type="Proteomes" id="UP000014174">
    <property type="component" value="Unassembled WGS sequence"/>
</dbReference>
<dbReference type="EMBL" id="AQPN01000051">
    <property type="protein sequence ID" value="EOR95381.1"/>
    <property type="molecule type" value="Genomic_DNA"/>
</dbReference>
<dbReference type="STRING" id="1150600.ADIARSV_1382"/>
<gene>
    <name evidence="2" type="ORF">ADIARSV_1382</name>
</gene>
<dbReference type="eggNOG" id="ENOG502Z80K">
    <property type="taxonomic scope" value="Bacteria"/>
</dbReference>
<evidence type="ECO:0000313" key="3">
    <source>
        <dbReference type="Proteomes" id="UP000014174"/>
    </source>
</evidence>
<evidence type="ECO:0008006" key="4">
    <source>
        <dbReference type="Google" id="ProtNLM"/>
    </source>
</evidence>
<accession>R9GUH3</accession>
<keyword evidence="1" id="KW-0472">Membrane</keyword>
<name>R9GUH3_9SPHI</name>
<protein>
    <recommendedName>
        <fullName evidence="4">DUF748 domain-containing protein</fullName>
    </recommendedName>
</protein>
<dbReference type="OrthoDB" id="814802at2"/>
<dbReference type="AlphaFoldDB" id="R9GUH3"/>
<keyword evidence="1" id="KW-1133">Transmembrane helix</keyword>
<dbReference type="RefSeq" id="WP_016194623.1">
    <property type="nucleotide sequence ID" value="NZ_AQPN01000051.1"/>
</dbReference>
<organism evidence="2 3">
    <name type="scientific">Arcticibacter svalbardensis MN12-7</name>
    <dbReference type="NCBI Taxonomy" id="1150600"/>
    <lineage>
        <taxon>Bacteria</taxon>
        <taxon>Pseudomonadati</taxon>
        <taxon>Bacteroidota</taxon>
        <taxon>Sphingobacteriia</taxon>
        <taxon>Sphingobacteriales</taxon>
        <taxon>Sphingobacteriaceae</taxon>
        <taxon>Arcticibacter</taxon>
    </lineage>
</organism>
<proteinExistence type="predicted"/>
<evidence type="ECO:0000313" key="2">
    <source>
        <dbReference type="EMBL" id="EOR95381.1"/>
    </source>
</evidence>
<comment type="caution">
    <text evidence="2">The sequence shown here is derived from an EMBL/GenBank/DDBJ whole genome shotgun (WGS) entry which is preliminary data.</text>
</comment>
<keyword evidence="3" id="KW-1185">Reference proteome</keyword>
<evidence type="ECO:0000256" key="1">
    <source>
        <dbReference type="SAM" id="Phobius"/>
    </source>
</evidence>